<dbReference type="Gene3D" id="2.60.120.260">
    <property type="entry name" value="Galactose-binding domain-like"/>
    <property type="match status" value="1"/>
</dbReference>
<gene>
    <name evidence="4" type="ORF">D5281_20325</name>
</gene>
<evidence type="ECO:0000259" key="2">
    <source>
        <dbReference type="Pfam" id="PF00703"/>
    </source>
</evidence>
<reference evidence="4" key="1">
    <citation type="submission" date="2018-09" db="EMBL/GenBank/DDBJ databases">
        <title>Murine metabolic-syndrome-specific gut microbial biobank.</title>
        <authorList>
            <person name="Liu C."/>
        </authorList>
    </citation>
    <scope>NUCLEOTIDE SEQUENCE</scope>
    <source>
        <strain evidence="4">D42-62</strain>
    </source>
</reference>
<dbReference type="Gene3D" id="3.20.20.80">
    <property type="entry name" value="Glycosidases"/>
    <property type="match status" value="1"/>
</dbReference>
<dbReference type="SUPFAM" id="SSF49785">
    <property type="entry name" value="Galactose-binding domain-like"/>
    <property type="match status" value="1"/>
</dbReference>
<evidence type="ECO:0000313" key="4">
    <source>
        <dbReference type="EMBL" id="NBJ94853.1"/>
    </source>
</evidence>
<dbReference type="GO" id="GO:0005975">
    <property type="term" value="P:carbohydrate metabolic process"/>
    <property type="evidence" value="ECO:0007669"/>
    <property type="project" value="InterPro"/>
</dbReference>
<comment type="similarity">
    <text evidence="1">Belongs to the glycosyl hydrolase 2 family.</text>
</comment>
<name>A0A9X5GTA7_9FIRM</name>
<feature type="domain" description="Glycoside hydrolase family 2 immunoglobulin-like beta-sandwich" evidence="2">
    <location>
        <begin position="207"/>
        <end position="316"/>
    </location>
</feature>
<dbReference type="Pfam" id="PF00703">
    <property type="entry name" value="Glyco_hydro_2"/>
    <property type="match status" value="1"/>
</dbReference>
<dbReference type="Pfam" id="PF02836">
    <property type="entry name" value="Glyco_hydro_2_C"/>
    <property type="match status" value="1"/>
</dbReference>
<dbReference type="OrthoDB" id="9762066at2"/>
<accession>A0A9X5GTA7</accession>
<dbReference type="SUPFAM" id="SSF49303">
    <property type="entry name" value="beta-Galactosidase/glucuronidase domain"/>
    <property type="match status" value="1"/>
</dbReference>
<dbReference type="RefSeq" id="WP_160561849.1">
    <property type="nucleotide sequence ID" value="NZ_QZDT01000053.1"/>
</dbReference>
<dbReference type="InterPro" id="IPR006102">
    <property type="entry name" value="Ig-like_GH2"/>
</dbReference>
<dbReference type="InterPro" id="IPR017853">
    <property type="entry name" value="GH"/>
</dbReference>
<evidence type="ECO:0000256" key="1">
    <source>
        <dbReference type="ARBA" id="ARBA00007401"/>
    </source>
</evidence>
<dbReference type="InterPro" id="IPR051913">
    <property type="entry name" value="GH2_Domain-Containing"/>
</dbReference>
<keyword evidence="4" id="KW-0378">Hydrolase</keyword>
<dbReference type="Proteomes" id="UP001154420">
    <property type="component" value="Unassembled WGS sequence"/>
</dbReference>
<dbReference type="SUPFAM" id="SSF51445">
    <property type="entry name" value="(Trans)glycosidases"/>
    <property type="match status" value="1"/>
</dbReference>
<dbReference type="AlphaFoldDB" id="A0A9X5GTA7"/>
<sequence length="613" mass="69994">MNFSDAIKSIIKPHHEDQFTPLFTRWGKNIDTAKVLPEYPRPQMRRDSFISLNGYWDYAITVQASVPSKFDGKILVPFSPEAPLSGVNRQLKPEEFLWYRTLLPDLCQKNIPGMRLLLHFGAVDYEAEVFLNGKLAVAHQGGYLPFYADITDLLISSGNKLLLKVKDTTGLNSEARGKQTLSRGGIFYTAQSGIWQSIWLEQVPASHIESLWFEANYDARRITAHISAQIAGEAPSFTLSLLCKGQEILCKTYSEDVSAAASRTISKNGREKALAASFSFTIPEEHFHSWSPEDPFLYDVKLTFCHDTVHSYFAMRHFSIEKLKKGLPVFCLNHKPYFLMGVLDQGYWPDGLYTAPADEALIYDITVMKSLGFNMLRKHIKVECARWYYHCDRLGMIVCQDMVNGGSRYHMPVISYLPTLFPGLAARLKDSHYAMLSRKDIKARKQWEQESLETIAHLKFFSSIAMWVPFNEGWGQFDTARITDLIREADPHRLIDSASGWFDQNCGDFVSVHNYFRPLTVPVKKWANRAFFLSEYGGYACHIKGHSSVKRIFGYKRYDSLTDFKKAYSNLIEKSLLPLKEQGLCGAVYTQLSDVEEEVNGLLTYDREINKLL</sequence>
<organism evidence="4 5">
    <name type="scientific">Parablautia muri</name>
    <dbReference type="NCBI Taxonomy" id="2320879"/>
    <lineage>
        <taxon>Bacteria</taxon>
        <taxon>Bacillati</taxon>
        <taxon>Bacillota</taxon>
        <taxon>Clostridia</taxon>
        <taxon>Lachnospirales</taxon>
        <taxon>Lachnospiraceae</taxon>
        <taxon>Parablautia</taxon>
    </lineage>
</organism>
<evidence type="ECO:0000313" key="5">
    <source>
        <dbReference type="Proteomes" id="UP001154420"/>
    </source>
</evidence>
<dbReference type="GO" id="GO:0004553">
    <property type="term" value="F:hydrolase activity, hydrolyzing O-glycosyl compounds"/>
    <property type="evidence" value="ECO:0007669"/>
    <property type="project" value="InterPro"/>
</dbReference>
<comment type="caution">
    <text evidence="4">The sequence shown here is derived from an EMBL/GenBank/DDBJ whole genome shotgun (WGS) entry which is preliminary data.</text>
</comment>
<dbReference type="PANTHER" id="PTHR42732">
    <property type="entry name" value="BETA-GALACTOSIDASE"/>
    <property type="match status" value="1"/>
</dbReference>
<keyword evidence="5" id="KW-1185">Reference proteome</keyword>
<dbReference type="InterPro" id="IPR036156">
    <property type="entry name" value="Beta-gal/glucu_dom_sf"/>
</dbReference>
<dbReference type="InterPro" id="IPR008979">
    <property type="entry name" value="Galactose-bd-like_sf"/>
</dbReference>
<proteinExistence type="inferred from homology"/>
<feature type="domain" description="Glycoside hydrolase family 2 catalytic" evidence="3">
    <location>
        <begin position="329"/>
        <end position="508"/>
    </location>
</feature>
<dbReference type="InterPro" id="IPR006103">
    <property type="entry name" value="Glyco_hydro_2_cat"/>
</dbReference>
<dbReference type="EMBL" id="QZDT01000053">
    <property type="protein sequence ID" value="NBJ94853.1"/>
    <property type="molecule type" value="Genomic_DNA"/>
</dbReference>
<dbReference type="PANTHER" id="PTHR42732:SF2">
    <property type="entry name" value="BETA-MANNOSIDASE"/>
    <property type="match status" value="1"/>
</dbReference>
<evidence type="ECO:0000259" key="3">
    <source>
        <dbReference type="Pfam" id="PF02836"/>
    </source>
</evidence>
<protein>
    <submittedName>
        <fullName evidence="4">Glycoside hydrolase family 2</fullName>
    </submittedName>
</protein>